<accession>A0A974GZW0</accession>
<keyword evidence="3" id="KW-0732">Signal</keyword>
<feature type="chain" id="PRO_5037961526" description="UPAR/Ly6 domain-containing protein" evidence="3">
    <location>
        <begin position="20"/>
        <end position="106"/>
    </location>
</feature>
<evidence type="ECO:0000313" key="5">
    <source>
        <dbReference type="EMBL" id="OCT56989.1"/>
    </source>
</evidence>
<dbReference type="GO" id="GO:0005576">
    <property type="term" value="C:extracellular region"/>
    <property type="evidence" value="ECO:0007669"/>
    <property type="project" value="UniProtKB-SubCell"/>
</dbReference>
<gene>
    <name evidence="5" type="ORF">XELAEV_18004169mg</name>
</gene>
<dbReference type="InterPro" id="IPR016054">
    <property type="entry name" value="LY6_UPA_recep-like"/>
</dbReference>
<evidence type="ECO:0000256" key="3">
    <source>
        <dbReference type="SAM" id="SignalP"/>
    </source>
</evidence>
<dbReference type="AlphaFoldDB" id="A0A974GZW0"/>
<feature type="signal peptide" evidence="3">
    <location>
        <begin position="1"/>
        <end position="19"/>
    </location>
</feature>
<dbReference type="PANTHER" id="PTHR20914:SF33">
    <property type="entry name" value="CELL WALL PROTEIN IFF6-LIKE ISOFORM X1"/>
    <property type="match status" value="1"/>
</dbReference>
<name>A0A974GZW0_XENLA</name>
<evidence type="ECO:0000259" key="4">
    <source>
        <dbReference type="Pfam" id="PF00021"/>
    </source>
</evidence>
<dbReference type="SUPFAM" id="SSF57302">
    <property type="entry name" value="Snake toxin-like"/>
    <property type="match status" value="1"/>
</dbReference>
<dbReference type="InterPro" id="IPR050918">
    <property type="entry name" value="CNF-like_PLA2_Inhibitor"/>
</dbReference>
<sequence>MGIIILLFGLLVLMDPGNALSCYNCMGEKGCKGKVTCHGENATCSTSVLTISSFPLSYRSVSKSCLNTPIPSRASFFSPSRTVRFSLQETTCSSDLCNNQTKFGNP</sequence>
<dbReference type="EMBL" id="KV467240">
    <property type="protein sequence ID" value="OCT56989.1"/>
    <property type="molecule type" value="Genomic_DNA"/>
</dbReference>
<protein>
    <recommendedName>
        <fullName evidence="4">UPAR/Ly6 domain-containing protein</fullName>
    </recommendedName>
</protein>
<comment type="subcellular location">
    <subcellularLocation>
        <location evidence="1">Secreted</location>
    </subcellularLocation>
</comment>
<evidence type="ECO:0000256" key="1">
    <source>
        <dbReference type="ARBA" id="ARBA00004613"/>
    </source>
</evidence>
<dbReference type="PANTHER" id="PTHR20914">
    <property type="entry name" value="LY6/PLAUR DOMAIN-CONTAINING PROTEIN 8"/>
    <property type="match status" value="1"/>
</dbReference>
<dbReference type="InterPro" id="IPR045860">
    <property type="entry name" value="Snake_toxin-like_sf"/>
</dbReference>
<dbReference type="Pfam" id="PF00021">
    <property type="entry name" value="UPAR_LY6"/>
    <property type="match status" value="1"/>
</dbReference>
<organism evidence="5">
    <name type="scientific">Xenopus laevis</name>
    <name type="common">African clawed frog</name>
    <dbReference type="NCBI Taxonomy" id="8355"/>
    <lineage>
        <taxon>Eukaryota</taxon>
        <taxon>Metazoa</taxon>
        <taxon>Chordata</taxon>
        <taxon>Craniata</taxon>
        <taxon>Vertebrata</taxon>
        <taxon>Euteleostomi</taxon>
        <taxon>Amphibia</taxon>
        <taxon>Batrachia</taxon>
        <taxon>Anura</taxon>
        <taxon>Pipoidea</taxon>
        <taxon>Pipidae</taxon>
        <taxon>Xenopodinae</taxon>
        <taxon>Xenopus</taxon>
        <taxon>Xenopus</taxon>
    </lineage>
</organism>
<keyword evidence="2" id="KW-0964">Secreted</keyword>
<dbReference type="Gene3D" id="2.10.60.10">
    <property type="entry name" value="CD59"/>
    <property type="match status" value="1"/>
</dbReference>
<proteinExistence type="predicted"/>
<feature type="domain" description="UPAR/Ly6" evidence="4">
    <location>
        <begin position="18"/>
        <end position="99"/>
    </location>
</feature>
<evidence type="ECO:0000256" key="2">
    <source>
        <dbReference type="ARBA" id="ARBA00022525"/>
    </source>
</evidence>
<reference evidence="5" key="1">
    <citation type="submission" date="2016-05" db="EMBL/GenBank/DDBJ databases">
        <title>WGS assembly of Xenopus laevis.</title>
        <authorList>
            <person name="Session A."/>
            <person name="Uno Y."/>
            <person name="Kwon T."/>
            <person name="Chapman J."/>
            <person name="Toyoda A."/>
            <person name="Takahashi S."/>
            <person name="Fukui A."/>
            <person name="Hikosaka A."/>
            <person name="Putnam N."/>
            <person name="Stites J."/>
            <person name="Van Heeringen S."/>
            <person name="Quigley I."/>
            <person name="Heinz S."/>
            <person name="Hellsten U."/>
            <person name="Lyons J."/>
            <person name="Suzuki A."/>
            <person name="Kondo M."/>
            <person name="Ogino H."/>
            <person name="Ochi H."/>
            <person name="Bogdanovic O."/>
            <person name="Lister R."/>
            <person name="Georgiou G."/>
            <person name="Paranjpe S."/>
            <person name="Van Kruijsbergen I."/>
            <person name="Mozaffari S."/>
            <person name="Shu S."/>
            <person name="Schmutz J."/>
            <person name="Jenkins J."/>
            <person name="Grimwood J."/>
            <person name="Carlson J."/>
            <person name="Mitros T."/>
            <person name="Simakov O."/>
            <person name="Heald R."/>
            <person name="Miller K."/>
            <person name="Haudenschild C."/>
            <person name="Kuroki Y."/>
            <person name="Tanaka T."/>
            <person name="Michiue T."/>
            <person name="Watanabe M."/>
            <person name="Kinoshita T."/>
            <person name="Ohta Y."/>
            <person name="Mawaribuchi S."/>
            <person name="Suzuki Y."/>
            <person name="Haramoto Y."/>
            <person name="Yamamoto T."/>
            <person name="Takagi C."/>
            <person name="Kitzman J."/>
            <person name="Shendure J."/>
            <person name="Nakayama T."/>
            <person name="Izutsu Y."/>
            <person name="Robert J."/>
            <person name="Dichmann D."/>
            <person name="Flajnik M."/>
            <person name="Houston D."/>
            <person name="Marcotte E."/>
            <person name="Wallingford J."/>
            <person name="Ito Y."/>
            <person name="Asashima M."/>
            <person name="Ueno N."/>
            <person name="Matsuda Y."/>
            <person name="Jan Veenstra G."/>
            <person name="Fujiyama A."/>
            <person name="Harland R."/>
            <person name="Taira M."/>
            <person name="Rokhsar D.S."/>
        </authorList>
    </citation>
    <scope>NUCLEOTIDE SEQUENCE</scope>
    <source>
        <strain evidence="5">J</strain>
        <tissue evidence="5">Blood</tissue>
    </source>
</reference>
<dbReference type="CDD" id="cd23556">
    <property type="entry name" value="TFP_LU_ECD_uPAR_rpt1"/>
    <property type="match status" value="1"/>
</dbReference>
<dbReference type="Proteomes" id="UP000694892">
    <property type="component" value="Unassembled WGS sequence"/>
</dbReference>